<feature type="transmembrane region" description="Helical" evidence="1">
    <location>
        <begin position="40"/>
        <end position="58"/>
    </location>
</feature>
<proteinExistence type="predicted"/>
<sequence length="145" mass="16739">MAIICQQEQKKFSFFCKISMVFLILEIALHIVDWKFWGELSYFSCCAVILTGIVYIILHQITYFTGKKIERVISVFFYIGAACVILKLISPLILKENFYAGISPFMEVHGIIIFCLDIGIILLPLSIVIMLVKFRKLIKFLKSIF</sequence>
<evidence type="ECO:0000256" key="1">
    <source>
        <dbReference type="SAM" id="Phobius"/>
    </source>
</evidence>
<dbReference type="AlphaFoldDB" id="A0A2K4ZKB9"/>
<keyword evidence="1" id="KW-1133">Transmembrane helix</keyword>
<keyword evidence="3" id="KW-1185">Reference proteome</keyword>
<evidence type="ECO:0000313" key="2">
    <source>
        <dbReference type="EMBL" id="SOY30934.1"/>
    </source>
</evidence>
<evidence type="ECO:0000313" key="3">
    <source>
        <dbReference type="Proteomes" id="UP000236311"/>
    </source>
</evidence>
<dbReference type="Proteomes" id="UP000236311">
    <property type="component" value="Unassembled WGS sequence"/>
</dbReference>
<accession>A0A2K4ZKB9</accession>
<feature type="transmembrane region" description="Helical" evidence="1">
    <location>
        <begin position="12"/>
        <end position="34"/>
    </location>
</feature>
<feature type="transmembrane region" description="Helical" evidence="1">
    <location>
        <begin position="110"/>
        <end position="132"/>
    </location>
</feature>
<name>A0A2K4ZKB9_9FIRM</name>
<feature type="transmembrane region" description="Helical" evidence="1">
    <location>
        <begin position="70"/>
        <end position="90"/>
    </location>
</feature>
<keyword evidence="1" id="KW-0812">Transmembrane</keyword>
<reference evidence="2 3" key="1">
    <citation type="submission" date="2018-01" db="EMBL/GenBank/DDBJ databases">
        <authorList>
            <person name="Gaut B.S."/>
            <person name="Morton B.R."/>
            <person name="Clegg M.T."/>
            <person name="Duvall M.R."/>
        </authorList>
    </citation>
    <scope>NUCLEOTIDE SEQUENCE [LARGE SCALE GENOMIC DNA]</scope>
    <source>
        <strain evidence="2">GP69</strain>
    </source>
</reference>
<keyword evidence="1" id="KW-0472">Membrane</keyword>
<dbReference type="OrthoDB" id="9849625at2"/>
<dbReference type="RefSeq" id="WP_146040113.1">
    <property type="nucleotide sequence ID" value="NZ_JANJZD010000020.1"/>
</dbReference>
<dbReference type="EMBL" id="OFSM01000020">
    <property type="protein sequence ID" value="SOY30934.1"/>
    <property type="molecule type" value="Genomic_DNA"/>
</dbReference>
<protein>
    <submittedName>
        <fullName evidence="2">Uncharacterized protein</fullName>
    </submittedName>
</protein>
<gene>
    <name evidence="2" type="ORF">AMURIS_03668</name>
</gene>
<organism evidence="2 3">
    <name type="scientific">Acetatifactor muris</name>
    <dbReference type="NCBI Taxonomy" id="879566"/>
    <lineage>
        <taxon>Bacteria</taxon>
        <taxon>Bacillati</taxon>
        <taxon>Bacillota</taxon>
        <taxon>Clostridia</taxon>
        <taxon>Lachnospirales</taxon>
        <taxon>Lachnospiraceae</taxon>
        <taxon>Acetatifactor</taxon>
    </lineage>
</organism>